<dbReference type="FunCoup" id="A0A7G1G564">
    <property type="interactions" value="216"/>
</dbReference>
<protein>
    <recommendedName>
        <fullName evidence="7 8">Ribonuclease P protein component</fullName>
        <shortName evidence="7">RNase P protein</shortName>
        <shortName evidence="7">RNaseP protein</shortName>
        <ecNumber evidence="7 8">3.1.26.5</ecNumber>
    </recommendedName>
    <alternativeName>
        <fullName evidence="7">Protein C5</fullName>
    </alternativeName>
</protein>
<dbReference type="GO" id="GO:0000049">
    <property type="term" value="F:tRNA binding"/>
    <property type="evidence" value="ECO:0007669"/>
    <property type="project" value="UniProtKB-UniRule"/>
</dbReference>
<dbReference type="EMBL" id="AP018712">
    <property type="protein sequence ID" value="BBE30037.1"/>
    <property type="molecule type" value="Genomic_DNA"/>
</dbReference>
<evidence type="ECO:0000256" key="4">
    <source>
        <dbReference type="ARBA" id="ARBA00022759"/>
    </source>
</evidence>
<dbReference type="GO" id="GO:0004526">
    <property type="term" value="F:ribonuclease P activity"/>
    <property type="evidence" value="ECO:0007669"/>
    <property type="project" value="UniProtKB-UniRule"/>
</dbReference>
<evidence type="ECO:0000256" key="1">
    <source>
        <dbReference type="ARBA" id="ARBA00002663"/>
    </source>
</evidence>
<dbReference type="NCBIfam" id="TIGR00188">
    <property type="entry name" value="rnpA"/>
    <property type="match status" value="1"/>
</dbReference>
<dbReference type="InterPro" id="IPR000100">
    <property type="entry name" value="RNase_P"/>
</dbReference>
<dbReference type="SUPFAM" id="SSF54211">
    <property type="entry name" value="Ribosomal protein S5 domain 2-like"/>
    <property type="match status" value="1"/>
</dbReference>
<dbReference type="PANTHER" id="PTHR33992:SF1">
    <property type="entry name" value="RIBONUCLEASE P PROTEIN COMPONENT"/>
    <property type="match status" value="1"/>
</dbReference>
<dbReference type="InterPro" id="IPR014721">
    <property type="entry name" value="Ribsml_uS5_D2-typ_fold_subgr"/>
</dbReference>
<dbReference type="Gene3D" id="3.30.230.10">
    <property type="match status" value="1"/>
</dbReference>
<evidence type="ECO:0000313" key="10">
    <source>
        <dbReference type="Proteomes" id="UP000516361"/>
    </source>
</evidence>
<dbReference type="GO" id="GO:0030677">
    <property type="term" value="C:ribonuclease P complex"/>
    <property type="evidence" value="ECO:0007669"/>
    <property type="project" value="TreeGrafter"/>
</dbReference>
<evidence type="ECO:0000256" key="7">
    <source>
        <dbReference type="HAMAP-Rule" id="MF_00227"/>
    </source>
</evidence>
<dbReference type="InterPro" id="IPR020568">
    <property type="entry name" value="Ribosomal_Su5_D2-typ_SF"/>
</dbReference>
<comment type="subunit">
    <text evidence="7">Consists of a catalytic RNA component (M1 or rnpB) and a protein subunit.</text>
</comment>
<sequence length="112" mass="13743">MQTFKKRERLKLRKDFEELFNDGERAVSRYFVVVYKKSSTPKIAISVKRKFGKAYVRNRLKRYVRELYRTNKDTFNSNIMLFIPRKSLSKKFKDMTFEEFKEIFFDIMSKIK</sequence>
<dbReference type="InParanoid" id="A0A7G1G564"/>
<keyword evidence="3 7" id="KW-0540">Nuclease</keyword>
<dbReference type="PROSITE" id="PS00648">
    <property type="entry name" value="RIBONUCLEASE_P"/>
    <property type="match status" value="1"/>
</dbReference>
<organism evidence="9 10">
    <name type="scientific">Tepiditoga spiralis</name>
    <dbReference type="NCBI Taxonomy" id="2108365"/>
    <lineage>
        <taxon>Bacteria</taxon>
        <taxon>Thermotogati</taxon>
        <taxon>Thermotogota</taxon>
        <taxon>Thermotogae</taxon>
        <taxon>Petrotogales</taxon>
        <taxon>Petrotogaceae</taxon>
        <taxon>Tepiditoga</taxon>
    </lineage>
</organism>
<dbReference type="HAMAP" id="MF_00227">
    <property type="entry name" value="RNase_P"/>
    <property type="match status" value="1"/>
</dbReference>
<comment type="similarity">
    <text evidence="7">Belongs to the RnpA family.</text>
</comment>
<evidence type="ECO:0000313" key="9">
    <source>
        <dbReference type="EMBL" id="BBE30037.1"/>
    </source>
</evidence>
<keyword evidence="2 7" id="KW-0819">tRNA processing</keyword>
<dbReference type="InterPro" id="IPR020539">
    <property type="entry name" value="RNase_P_CS"/>
</dbReference>
<keyword evidence="5 7" id="KW-0378">Hydrolase</keyword>
<dbReference type="EC" id="3.1.26.5" evidence="7 8"/>
<name>A0A7G1G564_9BACT</name>
<comment type="function">
    <text evidence="1 7">RNaseP catalyzes the removal of the 5'-leader sequence from pre-tRNA to produce the mature 5'-terminus. It can also cleave other RNA substrates such as 4.5S RNA. The protein component plays an auxiliary but essential role in vivo by binding to the 5'-leader sequence and broadening the substrate specificity of the ribozyme.</text>
</comment>
<comment type="catalytic activity">
    <reaction evidence="7">
        <text>Endonucleolytic cleavage of RNA, removing 5'-extranucleotides from tRNA precursor.</text>
        <dbReference type="EC" id="3.1.26.5"/>
    </reaction>
</comment>
<dbReference type="GO" id="GO:0001682">
    <property type="term" value="P:tRNA 5'-leader removal"/>
    <property type="evidence" value="ECO:0007669"/>
    <property type="project" value="UniProtKB-UniRule"/>
</dbReference>
<evidence type="ECO:0000256" key="6">
    <source>
        <dbReference type="ARBA" id="ARBA00022884"/>
    </source>
</evidence>
<evidence type="ECO:0000256" key="2">
    <source>
        <dbReference type="ARBA" id="ARBA00022694"/>
    </source>
</evidence>
<proteinExistence type="inferred from homology"/>
<dbReference type="KEGG" id="ocy:OSSY52_01780"/>
<dbReference type="AlphaFoldDB" id="A0A7G1G564"/>
<dbReference type="PANTHER" id="PTHR33992">
    <property type="entry name" value="RIBONUCLEASE P PROTEIN COMPONENT"/>
    <property type="match status" value="1"/>
</dbReference>
<keyword evidence="10" id="KW-1185">Reference proteome</keyword>
<keyword evidence="6 7" id="KW-0694">RNA-binding</keyword>
<gene>
    <name evidence="7 9" type="primary">rnpA</name>
    <name evidence="9" type="ORF">OSSY52_01780</name>
</gene>
<dbReference type="Proteomes" id="UP000516361">
    <property type="component" value="Chromosome"/>
</dbReference>
<dbReference type="RefSeq" id="WP_190615173.1">
    <property type="nucleotide sequence ID" value="NZ_AP018712.1"/>
</dbReference>
<keyword evidence="4 7" id="KW-0255">Endonuclease</keyword>
<dbReference type="GO" id="GO:0042781">
    <property type="term" value="F:3'-tRNA processing endoribonuclease activity"/>
    <property type="evidence" value="ECO:0007669"/>
    <property type="project" value="TreeGrafter"/>
</dbReference>
<evidence type="ECO:0000256" key="5">
    <source>
        <dbReference type="ARBA" id="ARBA00022801"/>
    </source>
</evidence>
<evidence type="ECO:0000256" key="3">
    <source>
        <dbReference type="ARBA" id="ARBA00022722"/>
    </source>
</evidence>
<accession>A0A7G1G564</accession>
<dbReference type="Pfam" id="PF00825">
    <property type="entry name" value="Ribonuclease_P"/>
    <property type="match status" value="1"/>
</dbReference>
<reference evidence="9 10" key="1">
    <citation type="submission" date="2018-06" db="EMBL/GenBank/DDBJ databases">
        <title>Genome sequencing of Oceanotoga sp. sy52.</title>
        <authorList>
            <person name="Mori K."/>
        </authorList>
    </citation>
    <scope>NUCLEOTIDE SEQUENCE [LARGE SCALE GENOMIC DNA]</scope>
    <source>
        <strain evidence="10">sy52</strain>
    </source>
</reference>
<evidence type="ECO:0000256" key="8">
    <source>
        <dbReference type="NCBIfam" id="TIGR00188"/>
    </source>
</evidence>